<feature type="region of interest" description="Disordered" evidence="5">
    <location>
        <begin position="526"/>
        <end position="1104"/>
    </location>
</feature>
<dbReference type="Proteomes" id="UP000745764">
    <property type="component" value="Unassembled WGS sequence"/>
</dbReference>
<dbReference type="PANTHER" id="PTHR23193:SF23">
    <property type="entry name" value="NUCLEAR PORE COMPLEX PROTEIN NUP153"/>
    <property type="match status" value="1"/>
</dbReference>
<dbReference type="GO" id="GO:0005643">
    <property type="term" value="C:nuclear pore"/>
    <property type="evidence" value="ECO:0007669"/>
    <property type="project" value="TreeGrafter"/>
</dbReference>
<evidence type="ECO:0000313" key="7">
    <source>
        <dbReference type="EMBL" id="CAD0106753.1"/>
    </source>
</evidence>
<evidence type="ECO:0000256" key="4">
    <source>
        <dbReference type="SAM" id="Coils"/>
    </source>
</evidence>
<feature type="compositionally biased region" description="Low complexity" evidence="5">
    <location>
        <begin position="1074"/>
        <end position="1090"/>
    </location>
</feature>
<dbReference type="InterPro" id="IPR039462">
    <property type="entry name" value="Nup159/Nup146_N"/>
</dbReference>
<evidence type="ECO:0000256" key="5">
    <source>
        <dbReference type="SAM" id="MobiDB-lite"/>
    </source>
</evidence>
<feature type="compositionally biased region" description="Polar residues" evidence="5">
    <location>
        <begin position="757"/>
        <end position="783"/>
    </location>
</feature>
<feature type="region of interest" description="Disordered" evidence="5">
    <location>
        <begin position="1374"/>
        <end position="1396"/>
    </location>
</feature>
<dbReference type="EMBL" id="CAINUL010000001">
    <property type="protein sequence ID" value="CAD0106753.1"/>
    <property type="molecule type" value="Genomic_DNA"/>
</dbReference>
<comment type="subcellular location">
    <subcellularLocation>
        <location evidence="1">Nucleus</location>
    </subcellularLocation>
</comment>
<feature type="coiled-coil region" evidence="4">
    <location>
        <begin position="1271"/>
        <end position="1298"/>
    </location>
</feature>
<dbReference type="OrthoDB" id="248320at2759"/>
<feature type="region of interest" description="Disordered" evidence="5">
    <location>
        <begin position="1240"/>
        <end position="1263"/>
    </location>
</feature>
<evidence type="ECO:0000256" key="3">
    <source>
        <dbReference type="ARBA" id="ARBA00023242"/>
    </source>
</evidence>
<keyword evidence="4" id="KW-0175">Coiled coil</keyword>
<dbReference type="SUPFAM" id="SSF117289">
    <property type="entry name" value="Nucleoporin domain"/>
    <property type="match status" value="1"/>
</dbReference>
<keyword evidence="3" id="KW-0539">Nucleus</keyword>
<dbReference type="Gene3D" id="2.130.10.10">
    <property type="entry name" value="YVTN repeat-like/Quinoprotein amine dehydrogenase"/>
    <property type="match status" value="1"/>
</dbReference>
<keyword evidence="8" id="KW-1185">Reference proteome</keyword>
<sequence length="1480" mass="156294">MSWGLENAGPQVNALEETPETFQESIGFKTIGGESKVRLSQAWPADKQPPAWASLLSIASTKGLIAAGTSESVILVSSDTVRKTYWEASAETKTKDVNPQLSLSVPQVSHVAFSADESSLVIAAQEGGGLAVYEVQSLLQGNKDSAFQLATNGISVRALVPNPSPENAHLFAVVLTDGKLMIADFKQRSFGNVFREGVKCVSWSVKGKQLIAGLEDGSAQQFDPQGNVKAQLPAPPQLSQPTPLTAIVWIANDDFLVVHTPNSEDESKESSYHLLHREKSSGSFTSQALSGDPCIPGYENKPSHFLVSRLRKFPPSLEDMLILCSSVGSEVGIITNSSQPLASGAPANTYTVTSMERDSARATFPMSMMDEMSDTSAVGMDVDLSSTDRVMQPIPGDDLESTGPLPALMVLNNEGFLCTWWIVYKEAVVQGLSYPGLSSVASTQSQPVPPTPATPATPTVTGFAAFGKPAFGQAAKPAFGQASTPAFGKASTPTFGQATTPAFGKSSAPAFGKPSTPAFGQPSQPAFGAPGVPGMGASSALGNKASPWGQPATQSTIATPPKGQVFGSALGGTSGNATFGSSSGLGNKAPIWATSTDSQSAFSKPSEPGASGFAKFTTPAKDENKPSVSPFAAFGNKDQNKPTNSSPFAAFATAPSKPSPLSFGFGKPSTAAAIPEKAAEDTKEETMEDETEQKPQEEPAKEIPSANAVEAPKASTTTFGQQSEKPSEKPQSSVFGQTSDKPKTSSLFGQTPDKPKTTNLFGQSTDSSKSPSVFGQPAKQTGFQFGKPSGKPTSPLSRDSSPDKPSKLPTLGGFKLGSSFQGDGSAKDDLPAPKQGGGSLFGASFSNMLGEASKQTKAPTAIKKEPGTEAPKLGDIPSREEPAVEAEEAPLPPDFTSSKPKQSVEDDVPPIAGSPPVDLGGDGGQLPASDDEEDDDEEDGSWVQDDGEESEGDEEEGESGDEEEYEEEDEEDEDESEAEEPENTFDIEKASKTPFGSRLSFPSLSHSTGDAGKLLRPTSPVPSTTPAGLPKGPFFAPPSKSQDSPRSPSPIRQPSSTPAGLPASRQHSQPITVPSLKGPFKSSKSSSKPTPQVPEAGELSDEEDVRVRELLASEIESSMDLEPFVAHQDYAGRVNKLGLAGQIEKVYRDINSMIDTLGLNARSLESFVKGHETQYKQAGRERSDLEDTEEWCLIEVNELGVVQKEIGSDLEAGRVNGVTQKLEELAELQKDAIKLRSRTGDMGKQIRARADPQQRATHRASPLTNDAQIQQNELREGVAKVQKLLQDAEEALSFLRADLAAAPSQGPAAQRVPTVEAVTNTIMKMTAMIEQKSGDVDVLEAQIRRLPGGLANLNITDSSEDLLRSSVRSVRPLERSTSGNLFGTPPATRGKNSVANGAGSLGISGMLGRFGGSLRRDNGDAEFGRSSIMLDGTPRRKMADVSIEEVRRYQDRASQRKRVLAALKQTVEKKGTRVTGTGKN</sequence>
<accession>A0A9N8KES0</accession>
<protein>
    <recommendedName>
        <fullName evidence="6">Nucleoporin Nup159/Nup146 N-terminal domain-containing protein</fullName>
    </recommendedName>
</protein>
<reference evidence="7" key="1">
    <citation type="submission" date="2020-06" db="EMBL/GenBank/DDBJ databases">
        <authorList>
            <person name="Onetto C."/>
        </authorList>
    </citation>
    <scope>NUCLEOTIDE SEQUENCE</scope>
</reference>
<gene>
    <name evidence="7" type="ORF">AWRI4620_LOCUS1008</name>
</gene>
<dbReference type="GO" id="GO:0006405">
    <property type="term" value="P:RNA export from nucleus"/>
    <property type="evidence" value="ECO:0007669"/>
    <property type="project" value="TreeGrafter"/>
</dbReference>
<feature type="compositionally biased region" description="Low complexity" evidence="5">
    <location>
        <begin position="1041"/>
        <end position="1058"/>
    </location>
</feature>
<proteinExistence type="predicted"/>
<dbReference type="GO" id="GO:0017056">
    <property type="term" value="F:structural constituent of nuclear pore"/>
    <property type="evidence" value="ECO:0007669"/>
    <property type="project" value="TreeGrafter"/>
</dbReference>
<evidence type="ECO:0000313" key="8">
    <source>
        <dbReference type="Proteomes" id="UP000745764"/>
    </source>
</evidence>
<comment type="caution">
    <text evidence="7">The sequence shown here is derived from an EMBL/GenBank/DDBJ whole genome shotgun (WGS) entry which is preliminary data.</text>
</comment>
<feature type="compositionally biased region" description="Polar residues" evidence="5">
    <location>
        <begin position="714"/>
        <end position="749"/>
    </location>
</feature>
<feature type="compositionally biased region" description="Basic and acidic residues" evidence="5">
    <location>
        <begin position="692"/>
        <end position="701"/>
    </location>
</feature>
<evidence type="ECO:0000256" key="1">
    <source>
        <dbReference type="ARBA" id="ARBA00004123"/>
    </source>
</evidence>
<organism evidence="7 8">
    <name type="scientific">Aureobasidium uvarum</name>
    <dbReference type="NCBI Taxonomy" id="2773716"/>
    <lineage>
        <taxon>Eukaryota</taxon>
        <taxon>Fungi</taxon>
        <taxon>Dikarya</taxon>
        <taxon>Ascomycota</taxon>
        <taxon>Pezizomycotina</taxon>
        <taxon>Dothideomycetes</taxon>
        <taxon>Dothideomycetidae</taxon>
        <taxon>Dothideales</taxon>
        <taxon>Saccotheciaceae</taxon>
        <taxon>Aureobasidium</taxon>
    </lineage>
</organism>
<evidence type="ECO:0000256" key="2">
    <source>
        <dbReference type="ARBA" id="ARBA00022448"/>
    </source>
</evidence>
<feature type="domain" description="Nucleoporin Nup159/Nup146 N-terminal" evidence="6">
    <location>
        <begin position="49"/>
        <end position="417"/>
    </location>
</feature>
<dbReference type="GO" id="GO:0006606">
    <property type="term" value="P:protein import into nucleus"/>
    <property type="evidence" value="ECO:0007669"/>
    <property type="project" value="TreeGrafter"/>
</dbReference>
<dbReference type="InterPro" id="IPR015943">
    <property type="entry name" value="WD40/YVTN_repeat-like_dom_sf"/>
</dbReference>
<feature type="compositionally biased region" description="Acidic residues" evidence="5">
    <location>
        <begin position="929"/>
        <end position="985"/>
    </location>
</feature>
<dbReference type="PANTHER" id="PTHR23193">
    <property type="entry name" value="NUCLEAR PORE COMPLEX PROTEIN NUP"/>
    <property type="match status" value="1"/>
</dbReference>
<feature type="compositionally biased region" description="Low complexity" evidence="5">
    <location>
        <begin position="645"/>
        <end position="660"/>
    </location>
</feature>
<name>A0A9N8KES0_9PEZI</name>
<feature type="compositionally biased region" description="Polar residues" evidence="5">
    <location>
        <begin position="575"/>
        <end position="585"/>
    </location>
</feature>
<dbReference type="InterPro" id="IPR026054">
    <property type="entry name" value="Nucleoporin"/>
</dbReference>
<evidence type="ECO:0000259" key="6">
    <source>
        <dbReference type="Pfam" id="PF16755"/>
    </source>
</evidence>
<dbReference type="Pfam" id="PF16755">
    <property type="entry name" value="Beta-prop_NUP159_NUP214"/>
    <property type="match status" value="1"/>
</dbReference>
<keyword evidence="2" id="KW-0813">Transport</keyword>
<dbReference type="GO" id="GO:0008139">
    <property type="term" value="F:nuclear localization sequence binding"/>
    <property type="evidence" value="ECO:0007669"/>
    <property type="project" value="TreeGrafter"/>
</dbReference>
<feature type="compositionally biased region" description="Polar residues" evidence="5">
    <location>
        <begin position="593"/>
        <end position="603"/>
    </location>
</feature>